<protein>
    <submittedName>
        <fullName evidence="1">Uncharacterized protein</fullName>
    </submittedName>
</protein>
<dbReference type="EMBL" id="BMKL01000001">
    <property type="protein sequence ID" value="GGD91468.1"/>
    <property type="molecule type" value="Genomic_DNA"/>
</dbReference>
<keyword evidence="2" id="KW-1185">Reference proteome</keyword>
<evidence type="ECO:0000313" key="1">
    <source>
        <dbReference type="EMBL" id="GGD91468.1"/>
    </source>
</evidence>
<organism evidence="1 2">
    <name type="scientific">Tsuneonella deserti</name>
    <dbReference type="NCBI Taxonomy" id="2035528"/>
    <lineage>
        <taxon>Bacteria</taxon>
        <taxon>Pseudomonadati</taxon>
        <taxon>Pseudomonadota</taxon>
        <taxon>Alphaproteobacteria</taxon>
        <taxon>Sphingomonadales</taxon>
        <taxon>Erythrobacteraceae</taxon>
        <taxon>Tsuneonella</taxon>
    </lineage>
</organism>
<dbReference type="Proteomes" id="UP000619041">
    <property type="component" value="Unassembled WGS sequence"/>
</dbReference>
<comment type="caution">
    <text evidence="1">The sequence shown here is derived from an EMBL/GenBank/DDBJ whole genome shotgun (WGS) entry which is preliminary data.</text>
</comment>
<reference evidence="2" key="1">
    <citation type="journal article" date="2019" name="Int. J. Syst. Evol. Microbiol.">
        <title>The Global Catalogue of Microorganisms (GCM) 10K type strain sequencing project: providing services to taxonomists for standard genome sequencing and annotation.</title>
        <authorList>
            <consortium name="The Broad Institute Genomics Platform"/>
            <consortium name="The Broad Institute Genome Sequencing Center for Infectious Disease"/>
            <person name="Wu L."/>
            <person name="Ma J."/>
        </authorList>
    </citation>
    <scope>NUCLEOTIDE SEQUENCE [LARGE SCALE GENOMIC DNA]</scope>
    <source>
        <strain evidence="2">CGMCC 1.15959</strain>
    </source>
</reference>
<name>A0ABQ1S3L3_9SPHN</name>
<gene>
    <name evidence="1" type="ORF">GCM10011515_08920</name>
</gene>
<proteinExistence type="predicted"/>
<evidence type="ECO:0000313" key="2">
    <source>
        <dbReference type="Proteomes" id="UP000619041"/>
    </source>
</evidence>
<accession>A0ABQ1S3L3</accession>
<sequence length="201" mass="22474">MGQHPETVIICRRAGGVGVDTLAALFVMSRPDAQLVQVGGAKGPAFRSHAAERRNYLQILDMQPGAVINARFAHPELPTVILIDQNLLRLVPMLKGMLDQTSFGERTMIWYVLDEHEQMAAFAKEWSRTGLPSPKIFRRPVDWFAESSDDAIPMPWLPKGLQDGFYQRYLPLRSASEEAEPGDAAQFVIAVQAFREQLANI</sequence>